<sequence length="402" mass="46332">MEEERSRDERDLESSVRAFYWGKWMSKWIGVWPLAPNFYLFNVTFAYFTAVMLLEYVDLFFCLPNFEKVLDNLTENLSFTIIYVRTLMLRVHNYKLGTAIRECLKDSSVSAFRNSKEIDIFVQYTKEGKFFAKFVIAFAAMTETSWYLRPITSHTAIRVIADNETLNNVTLKFSLPFHFYVFYEINSIKTYALTYLSHGPFVPINGFGTASANCFLIALSFHISGRLAVLAERIKTLKDNPDSYKRELKLIIDEHIRLLRMGEDVKISYGVNLLVYLLNGTILLCIIGYQILLTLTVGPRTNIMPFIVYIMTMYMVISIFCILSENLIAESNKVCEAFWACGWYDMPPDCISDVYYCIARSQKPLALTAGKFLTFGYGTITDVTRTAVGYLSVLRNFLLLEE</sequence>
<evidence type="ECO:0000256" key="6">
    <source>
        <dbReference type="ARBA" id="ARBA00022989"/>
    </source>
</evidence>
<evidence type="ECO:0000256" key="7">
    <source>
        <dbReference type="ARBA" id="ARBA00023136"/>
    </source>
</evidence>
<organism evidence="11">
    <name type="scientific">Microplitis mediator</name>
    <dbReference type="NCBI Taxonomy" id="375433"/>
    <lineage>
        <taxon>Eukaryota</taxon>
        <taxon>Metazoa</taxon>
        <taxon>Ecdysozoa</taxon>
        <taxon>Arthropoda</taxon>
        <taxon>Hexapoda</taxon>
        <taxon>Insecta</taxon>
        <taxon>Pterygota</taxon>
        <taxon>Neoptera</taxon>
        <taxon>Endopterygota</taxon>
        <taxon>Hymenoptera</taxon>
        <taxon>Apocrita</taxon>
        <taxon>Ichneumonoidea</taxon>
        <taxon>Braconidae</taxon>
        <taxon>Microgastrinae</taxon>
        <taxon>Microplitis</taxon>
    </lineage>
</organism>
<keyword evidence="2" id="KW-1003">Cell membrane</keyword>
<reference evidence="11" key="1">
    <citation type="submission" date="2012-11" db="EMBL/GenBank/DDBJ databases">
        <title>Molecular characterization and expression profiles of olfactory receptor genes in the parasitic wasp, Microplitis mediator (Hymenoptera: Braconidae).</title>
        <authorList>
            <person name="Ma L."/>
            <person name="Zhang J.Y."/>
        </authorList>
    </citation>
    <scope>NUCLEOTIDE SEQUENCE</scope>
</reference>
<dbReference type="InterPro" id="IPR004117">
    <property type="entry name" value="7tm6_olfct_rcpt"/>
</dbReference>
<evidence type="ECO:0000256" key="8">
    <source>
        <dbReference type="ARBA" id="ARBA00023170"/>
    </source>
</evidence>
<evidence type="ECO:0000256" key="9">
    <source>
        <dbReference type="ARBA" id="ARBA00023224"/>
    </source>
</evidence>
<evidence type="ECO:0000256" key="1">
    <source>
        <dbReference type="ARBA" id="ARBA00004651"/>
    </source>
</evidence>
<feature type="transmembrane region" description="Helical" evidence="10">
    <location>
        <begin position="38"/>
        <end position="63"/>
    </location>
</feature>
<evidence type="ECO:0000256" key="10">
    <source>
        <dbReference type="RuleBase" id="RU351113"/>
    </source>
</evidence>
<dbReference type="GO" id="GO:0005886">
    <property type="term" value="C:plasma membrane"/>
    <property type="evidence" value="ECO:0007669"/>
    <property type="project" value="UniProtKB-SubCell"/>
</dbReference>
<evidence type="ECO:0000256" key="4">
    <source>
        <dbReference type="ARBA" id="ARBA00022692"/>
    </source>
</evidence>
<feature type="transmembrane region" description="Helical" evidence="10">
    <location>
        <begin position="303"/>
        <end position="323"/>
    </location>
</feature>
<comment type="caution">
    <text evidence="10">Lacks conserved residue(s) required for the propagation of feature annotation.</text>
</comment>
<dbReference type="EMBL" id="KC171933">
    <property type="protein sequence ID" value="AGG17946.1"/>
    <property type="molecule type" value="mRNA"/>
</dbReference>
<keyword evidence="9 10" id="KW-0807">Transducer</keyword>
<keyword evidence="3 10" id="KW-0716">Sensory transduction</keyword>
<keyword evidence="5 10" id="KW-0552">Olfaction</keyword>
<dbReference type="PANTHER" id="PTHR21137">
    <property type="entry name" value="ODORANT RECEPTOR"/>
    <property type="match status" value="1"/>
</dbReference>
<keyword evidence="8 10" id="KW-0675">Receptor</keyword>
<keyword evidence="4 10" id="KW-0812">Transmembrane</keyword>
<keyword evidence="6 10" id="KW-1133">Transmembrane helix</keyword>
<dbReference type="GO" id="GO:0005549">
    <property type="term" value="F:odorant binding"/>
    <property type="evidence" value="ECO:0007669"/>
    <property type="project" value="InterPro"/>
</dbReference>
<name>M1RKY6_9HYME</name>
<comment type="subcellular location">
    <subcellularLocation>
        <location evidence="1 10">Cell membrane</location>
        <topology evidence="1 10">Multi-pass membrane protein</topology>
    </subcellularLocation>
</comment>
<comment type="similarity">
    <text evidence="10">Belongs to the insect chemoreceptor superfamily. Heteromeric odorant receptor channel (TC 1.A.69) family.</text>
</comment>
<protein>
    <recommendedName>
        <fullName evidence="10">Odorant receptor</fullName>
    </recommendedName>
</protein>
<dbReference type="GO" id="GO:0007165">
    <property type="term" value="P:signal transduction"/>
    <property type="evidence" value="ECO:0007669"/>
    <property type="project" value="UniProtKB-KW"/>
</dbReference>
<evidence type="ECO:0000256" key="2">
    <source>
        <dbReference type="ARBA" id="ARBA00022475"/>
    </source>
</evidence>
<dbReference type="Pfam" id="PF02949">
    <property type="entry name" value="7tm_6"/>
    <property type="match status" value="1"/>
</dbReference>
<dbReference type="GO" id="GO:0004984">
    <property type="term" value="F:olfactory receptor activity"/>
    <property type="evidence" value="ECO:0007669"/>
    <property type="project" value="InterPro"/>
</dbReference>
<dbReference type="AlphaFoldDB" id="M1RKY6"/>
<proteinExistence type="evidence at transcript level"/>
<evidence type="ECO:0000256" key="3">
    <source>
        <dbReference type="ARBA" id="ARBA00022606"/>
    </source>
</evidence>
<evidence type="ECO:0000256" key="5">
    <source>
        <dbReference type="ARBA" id="ARBA00022725"/>
    </source>
</evidence>
<dbReference type="PANTHER" id="PTHR21137:SF35">
    <property type="entry name" value="ODORANT RECEPTOR 19A-RELATED"/>
    <property type="match status" value="1"/>
</dbReference>
<keyword evidence="7 10" id="KW-0472">Membrane</keyword>
<feature type="transmembrane region" description="Helical" evidence="10">
    <location>
        <begin position="267"/>
        <end position="291"/>
    </location>
</feature>
<accession>M1RKY6</accession>
<evidence type="ECO:0000313" key="11">
    <source>
        <dbReference type="EMBL" id="AGG17946.1"/>
    </source>
</evidence>